<feature type="compositionally biased region" description="Polar residues" evidence="7">
    <location>
        <begin position="111"/>
        <end position="128"/>
    </location>
</feature>
<dbReference type="SMART" id="SM00338">
    <property type="entry name" value="BRLZ"/>
    <property type="match status" value="1"/>
</dbReference>
<evidence type="ECO:0000256" key="5">
    <source>
        <dbReference type="ARBA" id="ARBA00023163"/>
    </source>
</evidence>
<feature type="domain" description="BZIP" evidence="8">
    <location>
        <begin position="133"/>
        <end position="196"/>
    </location>
</feature>
<comment type="similarity">
    <text evidence="2">Belongs to the bZIP family.</text>
</comment>
<keyword evidence="4" id="KW-0238">DNA-binding</keyword>
<evidence type="ECO:0000256" key="6">
    <source>
        <dbReference type="ARBA" id="ARBA00023242"/>
    </source>
</evidence>
<dbReference type="GO" id="GO:0043565">
    <property type="term" value="F:sequence-specific DNA binding"/>
    <property type="evidence" value="ECO:0007669"/>
    <property type="project" value="InterPro"/>
</dbReference>
<dbReference type="PANTHER" id="PTHR45967">
    <property type="entry name" value="G-BOX-BINDING FACTOR 3-RELATED"/>
    <property type="match status" value="1"/>
</dbReference>
<comment type="subcellular location">
    <subcellularLocation>
        <location evidence="1">Nucleus</location>
    </subcellularLocation>
</comment>
<dbReference type="InterPro" id="IPR046347">
    <property type="entry name" value="bZIP_sf"/>
</dbReference>
<dbReference type="InterPro" id="IPR045314">
    <property type="entry name" value="bZIP_plant_GBF1"/>
</dbReference>
<organism evidence="9 10">
    <name type="scientific">Cocos nucifera</name>
    <name type="common">Coconut palm</name>
    <dbReference type="NCBI Taxonomy" id="13894"/>
    <lineage>
        <taxon>Eukaryota</taxon>
        <taxon>Viridiplantae</taxon>
        <taxon>Streptophyta</taxon>
        <taxon>Embryophyta</taxon>
        <taxon>Tracheophyta</taxon>
        <taxon>Spermatophyta</taxon>
        <taxon>Magnoliopsida</taxon>
        <taxon>Liliopsida</taxon>
        <taxon>Arecaceae</taxon>
        <taxon>Arecoideae</taxon>
        <taxon>Cocoseae</taxon>
        <taxon>Attaleinae</taxon>
        <taxon>Cocos</taxon>
    </lineage>
</organism>
<dbReference type="PROSITE" id="PS50217">
    <property type="entry name" value="BZIP"/>
    <property type="match status" value="1"/>
</dbReference>
<evidence type="ECO:0000256" key="1">
    <source>
        <dbReference type="ARBA" id="ARBA00004123"/>
    </source>
</evidence>
<keyword evidence="5" id="KW-0804">Transcription</keyword>
<accession>A0A8K0NDS9</accession>
<dbReference type="SUPFAM" id="SSF57959">
    <property type="entry name" value="Leucine zipper domain"/>
    <property type="match status" value="1"/>
</dbReference>
<dbReference type="AlphaFoldDB" id="A0A8K0NDS9"/>
<dbReference type="InterPro" id="IPR044827">
    <property type="entry name" value="GBF-like"/>
</dbReference>
<gene>
    <name evidence="9" type="ORF">COCNU_15G000790</name>
</gene>
<dbReference type="CDD" id="cd14702">
    <property type="entry name" value="bZIP_plant_GBF1"/>
    <property type="match status" value="1"/>
</dbReference>
<feature type="region of interest" description="Disordered" evidence="7">
    <location>
        <begin position="1"/>
        <end position="22"/>
    </location>
</feature>
<keyword evidence="6" id="KW-0539">Nucleus</keyword>
<protein>
    <recommendedName>
        <fullName evidence="8">BZIP domain-containing protein</fullName>
    </recommendedName>
</protein>
<feature type="region of interest" description="Disordered" evidence="7">
    <location>
        <begin position="91"/>
        <end position="134"/>
    </location>
</feature>
<evidence type="ECO:0000256" key="7">
    <source>
        <dbReference type="SAM" id="MobiDB-lite"/>
    </source>
</evidence>
<keyword evidence="10" id="KW-1185">Reference proteome</keyword>
<evidence type="ECO:0000256" key="3">
    <source>
        <dbReference type="ARBA" id="ARBA00023015"/>
    </source>
</evidence>
<evidence type="ECO:0000313" key="10">
    <source>
        <dbReference type="Proteomes" id="UP000797356"/>
    </source>
</evidence>
<dbReference type="Pfam" id="PF00170">
    <property type="entry name" value="bZIP_1"/>
    <property type="match status" value="1"/>
</dbReference>
<dbReference type="GO" id="GO:0005634">
    <property type="term" value="C:nucleus"/>
    <property type="evidence" value="ECO:0007669"/>
    <property type="project" value="UniProtKB-SubCell"/>
</dbReference>
<dbReference type="GO" id="GO:0003700">
    <property type="term" value="F:DNA-binding transcription factor activity"/>
    <property type="evidence" value="ECO:0007669"/>
    <property type="project" value="InterPro"/>
</dbReference>
<dbReference type="EMBL" id="CM017886">
    <property type="protein sequence ID" value="KAG1369713.1"/>
    <property type="molecule type" value="Genomic_DNA"/>
</dbReference>
<evidence type="ECO:0000259" key="8">
    <source>
        <dbReference type="PROSITE" id="PS50217"/>
    </source>
</evidence>
<proteinExistence type="inferred from homology"/>
<reference evidence="9" key="1">
    <citation type="journal article" date="2017" name="Gigascience">
        <title>The genome draft of coconut (Cocos nucifera).</title>
        <authorList>
            <person name="Xiao Y."/>
            <person name="Xu P."/>
            <person name="Fan H."/>
            <person name="Baudouin L."/>
            <person name="Xia W."/>
            <person name="Bocs S."/>
            <person name="Xu J."/>
            <person name="Li Q."/>
            <person name="Guo A."/>
            <person name="Zhou L."/>
            <person name="Li J."/>
            <person name="Wu Y."/>
            <person name="Ma Z."/>
            <person name="Armero A."/>
            <person name="Issali A.E."/>
            <person name="Liu N."/>
            <person name="Peng M."/>
            <person name="Yang Y."/>
        </authorList>
    </citation>
    <scope>NUCLEOTIDE SEQUENCE</scope>
    <source>
        <tissue evidence="9">Spear leaf of Hainan Tall coconut</tissue>
    </source>
</reference>
<feature type="region of interest" description="Disordered" evidence="7">
    <location>
        <begin position="207"/>
        <end position="238"/>
    </location>
</feature>
<evidence type="ECO:0000256" key="2">
    <source>
        <dbReference type="ARBA" id="ARBA00007163"/>
    </source>
</evidence>
<keyword evidence="3" id="KW-0805">Transcription regulation</keyword>
<dbReference type="Proteomes" id="UP000797356">
    <property type="component" value="Chromosome 15"/>
</dbReference>
<sequence>MEGEARKRALGSFGWVRPSPSSDRWACLPREQWGRDPIVEMELDAAQARAEMAILEEQGNKRIENHGSPSTSREHEHLVGDYQEDNEAVKDAMEERKGGQQSSEWPKADITCSTSHTPFSSRVRQNLTEAEKEAKRMRRILANRESARQTIRRRQVIREQLTKKFADLSLKNKNMKMEKELVMKEYLSLKDANHQLKEQVWSLVSSSDVKGGPVAGHDDGTSLEKSGGGASSQPNEKLLIAAAAAQARKRRKELTRLKQLHGSQVGLHS</sequence>
<name>A0A8K0NDS9_COCNU</name>
<reference evidence="9" key="2">
    <citation type="submission" date="2019-07" db="EMBL/GenBank/DDBJ databases">
        <authorList>
            <person name="Yang Y."/>
            <person name="Bocs S."/>
            <person name="Baudouin L."/>
        </authorList>
    </citation>
    <scope>NUCLEOTIDE SEQUENCE</scope>
    <source>
        <tissue evidence="9">Spear leaf of Hainan Tall coconut</tissue>
    </source>
</reference>
<dbReference type="PANTHER" id="PTHR45967:SF28">
    <property type="entry name" value="BASIC-LEUCINE ZIPPER (BZIP) TRANSCRIPTION FACTOR FAMILY PROTEIN"/>
    <property type="match status" value="1"/>
</dbReference>
<evidence type="ECO:0000256" key="4">
    <source>
        <dbReference type="ARBA" id="ARBA00023125"/>
    </source>
</evidence>
<dbReference type="InterPro" id="IPR004827">
    <property type="entry name" value="bZIP"/>
</dbReference>
<comment type="caution">
    <text evidence="9">The sequence shown here is derived from an EMBL/GenBank/DDBJ whole genome shotgun (WGS) entry which is preliminary data.</text>
</comment>
<dbReference type="OrthoDB" id="1928614at2759"/>
<evidence type="ECO:0000313" key="9">
    <source>
        <dbReference type="EMBL" id="KAG1369713.1"/>
    </source>
</evidence>